<dbReference type="InterPro" id="IPR036383">
    <property type="entry name" value="TSP1_rpt_sf"/>
</dbReference>
<protein>
    <submittedName>
        <fullName evidence="3">Uncharacterized protein</fullName>
    </submittedName>
</protein>
<evidence type="ECO:0000256" key="2">
    <source>
        <dbReference type="ARBA" id="ARBA00023157"/>
    </source>
</evidence>
<dbReference type="HOGENOM" id="CLU_047129_1_0_1"/>
<gene>
    <name evidence="3" type="ORF">NEMVEDRAFT_v1g148395</name>
</gene>
<dbReference type="SMART" id="SM00209">
    <property type="entry name" value="TSP1"/>
    <property type="match status" value="2"/>
</dbReference>
<dbReference type="EMBL" id="DS471791">
    <property type="protein sequence ID" value="EDO28264.1"/>
    <property type="molecule type" value="Genomic_DNA"/>
</dbReference>
<dbReference type="InterPro" id="IPR052065">
    <property type="entry name" value="Compl_asym_regulator"/>
</dbReference>
<reference evidence="3 4" key="1">
    <citation type="journal article" date="2007" name="Science">
        <title>Sea anemone genome reveals ancestral eumetazoan gene repertoire and genomic organization.</title>
        <authorList>
            <person name="Putnam N.H."/>
            <person name="Srivastava M."/>
            <person name="Hellsten U."/>
            <person name="Dirks B."/>
            <person name="Chapman J."/>
            <person name="Salamov A."/>
            <person name="Terry A."/>
            <person name="Shapiro H."/>
            <person name="Lindquist E."/>
            <person name="Kapitonov V.V."/>
            <person name="Jurka J."/>
            <person name="Genikhovich G."/>
            <person name="Grigoriev I.V."/>
            <person name="Lucas S.M."/>
            <person name="Steele R.E."/>
            <person name="Finnerty J.R."/>
            <person name="Technau U."/>
            <person name="Martindale M.Q."/>
            <person name="Rokhsar D.S."/>
        </authorList>
    </citation>
    <scope>NUCLEOTIDE SEQUENCE [LARGE SCALE GENOMIC DNA]</scope>
    <source>
        <strain evidence="4">CH2 X CH6</strain>
    </source>
</reference>
<dbReference type="FunFam" id="2.20.100.10:FF:000001">
    <property type="entry name" value="semaphorin-5A isoform X1"/>
    <property type="match status" value="1"/>
</dbReference>
<dbReference type="InterPro" id="IPR000884">
    <property type="entry name" value="TSP1_rpt"/>
</dbReference>
<dbReference type="STRING" id="45351.A7T6Z0"/>
<feature type="non-terminal residue" evidence="3">
    <location>
        <position position="1"/>
    </location>
</feature>
<evidence type="ECO:0000313" key="3">
    <source>
        <dbReference type="EMBL" id="EDO28264.1"/>
    </source>
</evidence>
<evidence type="ECO:0000256" key="1">
    <source>
        <dbReference type="ARBA" id="ARBA00022737"/>
    </source>
</evidence>
<dbReference type="SUPFAM" id="SSF82895">
    <property type="entry name" value="TSP-1 type 1 repeat"/>
    <property type="match status" value="2"/>
</dbReference>
<dbReference type="Proteomes" id="UP000001593">
    <property type="component" value="Unassembled WGS sequence"/>
</dbReference>
<keyword evidence="1" id="KW-0677">Repeat</keyword>
<dbReference type="Gene3D" id="2.20.100.10">
    <property type="entry name" value="Thrombospondin type-1 (TSP1) repeat"/>
    <property type="match status" value="2"/>
</dbReference>
<evidence type="ECO:0000313" key="4">
    <source>
        <dbReference type="Proteomes" id="UP000001593"/>
    </source>
</evidence>
<dbReference type="PRINTS" id="PR01705">
    <property type="entry name" value="TSP1REPEAT"/>
</dbReference>
<dbReference type="InParanoid" id="A7T6Z0"/>
<dbReference type="PANTHER" id="PTHR22906:SF21">
    <property type="entry name" value="SEMA DOMAIN-CONTAINING PROTEIN"/>
    <property type="match status" value="1"/>
</dbReference>
<sequence length="112" mass="12548">GGWSHWSHWGPCNEHCSMKRERFCTDKSRIKCPGTDYFGIQSETNKCIKDEFPIPGHWGRWASWAECSRSCGGGFQVRSRLCNNPPPHFGGKVCSGALVEVQDCNELPCQGT</sequence>
<proteinExistence type="predicted"/>
<dbReference type="PROSITE" id="PS50092">
    <property type="entry name" value="TSP1"/>
    <property type="match status" value="1"/>
</dbReference>
<dbReference type="PhylomeDB" id="A7T6Z0"/>
<dbReference type="Pfam" id="PF00090">
    <property type="entry name" value="TSP_1"/>
    <property type="match status" value="1"/>
</dbReference>
<organism evidence="3 4">
    <name type="scientific">Nematostella vectensis</name>
    <name type="common">Starlet sea anemone</name>
    <dbReference type="NCBI Taxonomy" id="45351"/>
    <lineage>
        <taxon>Eukaryota</taxon>
        <taxon>Metazoa</taxon>
        <taxon>Cnidaria</taxon>
        <taxon>Anthozoa</taxon>
        <taxon>Hexacorallia</taxon>
        <taxon>Actiniaria</taxon>
        <taxon>Edwardsiidae</taxon>
        <taxon>Nematostella</taxon>
    </lineage>
</organism>
<keyword evidence="2" id="KW-1015">Disulfide bond</keyword>
<dbReference type="AlphaFoldDB" id="A7T6Z0"/>
<keyword evidence="4" id="KW-1185">Reference proteome</keyword>
<dbReference type="PANTHER" id="PTHR22906">
    <property type="entry name" value="PROPERDIN"/>
    <property type="match status" value="1"/>
</dbReference>
<name>A7T6Z0_NEMVE</name>
<accession>A7T6Z0</accession>